<reference evidence="2 3" key="1">
    <citation type="journal article" date="2019" name="Sci. Rep.">
        <title>Orb-weaving spider Araneus ventricosus genome elucidates the spidroin gene catalogue.</title>
        <authorList>
            <person name="Kono N."/>
            <person name="Nakamura H."/>
            <person name="Ohtoshi R."/>
            <person name="Moran D.A.P."/>
            <person name="Shinohara A."/>
            <person name="Yoshida Y."/>
            <person name="Fujiwara M."/>
            <person name="Mori M."/>
            <person name="Tomita M."/>
            <person name="Arakawa K."/>
        </authorList>
    </citation>
    <scope>NUCLEOTIDE SEQUENCE [LARGE SCALE GENOMIC DNA]</scope>
</reference>
<proteinExistence type="predicted"/>
<protein>
    <submittedName>
        <fullName evidence="2">Uncharacterized protein</fullName>
    </submittedName>
</protein>
<gene>
    <name evidence="2" type="ORF">AVEN_182523_1</name>
</gene>
<comment type="caution">
    <text evidence="2">The sequence shown here is derived from an EMBL/GenBank/DDBJ whole genome shotgun (WGS) entry which is preliminary data.</text>
</comment>
<name>A0A4Y2BYG1_ARAVE</name>
<sequence>MRVTRQRISSQRKQPWKGSKHNIQHPGATSKRNFMPSPLNSGRMNGTAVTPKGAATSSFQRSRLPQLRGKDQKSCLQRDMAHSQLTLRDLASERPIAVVVASWEVLCTSKPPYKIIASYQALKRPRRSLVEK</sequence>
<keyword evidence="3" id="KW-1185">Reference proteome</keyword>
<accession>A0A4Y2BYG1</accession>
<dbReference type="AlphaFoldDB" id="A0A4Y2BYG1"/>
<feature type="compositionally biased region" description="Polar residues" evidence="1">
    <location>
        <begin position="1"/>
        <end position="13"/>
    </location>
</feature>
<organism evidence="2 3">
    <name type="scientific">Araneus ventricosus</name>
    <name type="common">Orbweaver spider</name>
    <name type="synonym">Epeira ventricosa</name>
    <dbReference type="NCBI Taxonomy" id="182803"/>
    <lineage>
        <taxon>Eukaryota</taxon>
        <taxon>Metazoa</taxon>
        <taxon>Ecdysozoa</taxon>
        <taxon>Arthropoda</taxon>
        <taxon>Chelicerata</taxon>
        <taxon>Arachnida</taxon>
        <taxon>Araneae</taxon>
        <taxon>Araneomorphae</taxon>
        <taxon>Entelegynae</taxon>
        <taxon>Araneoidea</taxon>
        <taxon>Araneidae</taxon>
        <taxon>Araneus</taxon>
    </lineage>
</organism>
<dbReference type="EMBL" id="BGPR01000125">
    <property type="protein sequence ID" value="GBL96943.1"/>
    <property type="molecule type" value="Genomic_DNA"/>
</dbReference>
<feature type="compositionally biased region" description="Polar residues" evidence="1">
    <location>
        <begin position="38"/>
        <end position="48"/>
    </location>
</feature>
<evidence type="ECO:0000313" key="3">
    <source>
        <dbReference type="Proteomes" id="UP000499080"/>
    </source>
</evidence>
<dbReference type="Proteomes" id="UP000499080">
    <property type="component" value="Unassembled WGS sequence"/>
</dbReference>
<feature type="region of interest" description="Disordered" evidence="1">
    <location>
        <begin position="1"/>
        <end position="75"/>
    </location>
</feature>
<feature type="compositionally biased region" description="Basic residues" evidence="1">
    <location>
        <begin position="14"/>
        <end position="23"/>
    </location>
</feature>
<evidence type="ECO:0000313" key="2">
    <source>
        <dbReference type="EMBL" id="GBL96943.1"/>
    </source>
</evidence>
<evidence type="ECO:0000256" key="1">
    <source>
        <dbReference type="SAM" id="MobiDB-lite"/>
    </source>
</evidence>